<proteinExistence type="predicted"/>
<sequence>MANKSYERQESNGLGWASQWGNNFDEDVSSTPTGAGHKGSSKEKLAEVNKKVKAVASTGMEKTKEVVTVGAHKVKTGTSSGLRWIKEKVQQKKK</sequence>
<feature type="region of interest" description="Disordered" evidence="1">
    <location>
        <begin position="1"/>
        <end position="45"/>
    </location>
</feature>
<evidence type="ECO:0000313" key="2">
    <source>
        <dbReference type="EMBL" id="CAK9233784.1"/>
    </source>
</evidence>
<evidence type="ECO:0008006" key="4">
    <source>
        <dbReference type="Google" id="ProtNLM"/>
    </source>
</evidence>
<dbReference type="Proteomes" id="UP001497512">
    <property type="component" value="Chromosome 8"/>
</dbReference>
<accession>A0ABP0UYS0</accession>
<gene>
    <name evidence="2" type="ORF">CSSPTR1EN2_LOCUS21697</name>
</gene>
<protein>
    <recommendedName>
        <fullName evidence="4">CDP-diacylglycerol-glycerol-3-phosphate 3-phosphatidyltransferase</fullName>
    </recommendedName>
</protein>
<dbReference type="EMBL" id="OZ019900">
    <property type="protein sequence ID" value="CAK9233784.1"/>
    <property type="molecule type" value="Genomic_DNA"/>
</dbReference>
<organism evidence="2 3">
    <name type="scientific">Sphagnum troendelagicum</name>
    <dbReference type="NCBI Taxonomy" id="128251"/>
    <lineage>
        <taxon>Eukaryota</taxon>
        <taxon>Viridiplantae</taxon>
        <taxon>Streptophyta</taxon>
        <taxon>Embryophyta</taxon>
        <taxon>Bryophyta</taxon>
        <taxon>Sphagnophytina</taxon>
        <taxon>Sphagnopsida</taxon>
        <taxon>Sphagnales</taxon>
        <taxon>Sphagnaceae</taxon>
        <taxon>Sphagnum</taxon>
    </lineage>
</organism>
<dbReference type="PANTHER" id="PTHR33386:SF5">
    <property type="entry name" value="OS02G0740600 PROTEIN"/>
    <property type="match status" value="1"/>
</dbReference>
<dbReference type="PANTHER" id="PTHR33386">
    <property type="entry name" value="OS02G0740600 PROTEIN"/>
    <property type="match status" value="1"/>
</dbReference>
<evidence type="ECO:0000256" key="1">
    <source>
        <dbReference type="SAM" id="MobiDB-lite"/>
    </source>
</evidence>
<evidence type="ECO:0000313" key="3">
    <source>
        <dbReference type="Proteomes" id="UP001497512"/>
    </source>
</evidence>
<reference evidence="2" key="1">
    <citation type="submission" date="2024-02" db="EMBL/GenBank/DDBJ databases">
        <authorList>
            <consortium name="ELIXIR-Norway"/>
            <consortium name="Elixir Norway"/>
        </authorList>
    </citation>
    <scope>NUCLEOTIDE SEQUENCE</scope>
</reference>
<name>A0ABP0UYS0_9BRYO</name>
<feature type="compositionally biased region" description="Basic and acidic residues" evidence="1">
    <location>
        <begin position="1"/>
        <end position="10"/>
    </location>
</feature>
<keyword evidence="3" id="KW-1185">Reference proteome</keyword>